<keyword evidence="1" id="KW-0479">Metal-binding</keyword>
<dbReference type="OrthoDB" id="9984778at2759"/>
<protein>
    <submittedName>
        <fullName evidence="4">E3 ubiquitin ligase BIG BROTHER isoform X1</fullName>
    </submittedName>
</protein>
<dbReference type="GO" id="GO:0048437">
    <property type="term" value="P:floral organ development"/>
    <property type="evidence" value="ECO:0007669"/>
    <property type="project" value="TreeGrafter"/>
</dbReference>
<name>A0A6J1KQX5_CUCMA</name>
<reference evidence="4" key="1">
    <citation type="submission" date="2025-08" db="UniProtKB">
        <authorList>
            <consortium name="RefSeq"/>
        </authorList>
    </citation>
    <scope>IDENTIFICATION</scope>
    <source>
        <tissue evidence="4">Young leaves</tissue>
    </source>
</reference>
<dbReference type="InterPro" id="IPR013083">
    <property type="entry name" value="Znf_RING/FYVE/PHD"/>
</dbReference>
<accession>A0A6J1KQX5</accession>
<dbReference type="GO" id="GO:0004842">
    <property type="term" value="F:ubiquitin-protein transferase activity"/>
    <property type="evidence" value="ECO:0007669"/>
    <property type="project" value="InterPro"/>
</dbReference>
<dbReference type="GeneID" id="111497860"/>
<dbReference type="AlphaFoldDB" id="A0A6J1KQX5"/>
<proteinExistence type="predicted"/>
<keyword evidence="1" id="KW-0862">Zinc</keyword>
<organism evidence="3 4">
    <name type="scientific">Cucurbita maxima</name>
    <name type="common">Pumpkin</name>
    <name type="synonym">Winter squash</name>
    <dbReference type="NCBI Taxonomy" id="3661"/>
    <lineage>
        <taxon>Eukaryota</taxon>
        <taxon>Viridiplantae</taxon>
        <taxon>Streptophyta</taxon>
        <taxon>Embryophyta</taxon>
        <taxon>Tracheophyta</taxon>
        <taxon>Spermatophyta</taxon>
        <taxon>Magnoliopsida</taxon>
        <taxon>eudicotyledons</taxon>
        <taxon>Gunneridae</taxon>
        <taxon>Pentapetalae</taxon>
        <taxon>rosids</taxon>
        <taxon>fabids</taxon>
        <taxon>Cucurbitales</taxon>
        <taxon>Cucurbitaceae</taxon>
        <taxon>Cucurbiteae</taxon>
        <taxon>Cucurbita</taxon>
    </lineage>
</organism>
<evidence type="ECO:0000259" key="2">
    <source>
        <dbReference type="PROSITE" id="PS50089"/>
    </source>
</evidence>
<dbReference type="GO" id="GO:0008270">
    <property type="term" value="F:zinc ion binding"/>
    <property type="evidence" value="ECO:0007669"/>
    <property type="project" value="UniProtKB-KW"/>
</dbReference>
<evidence type="ECO:0000256" key="1">
    <source>
        <dbReference type="PROSITE-ProRule" id="PRU00175"/>
    </source>
</evidence>
<dbReference type="KEGG" id="cmax:111497860"/>
<evidence type="ECO:0000313" key="4">
    <source>
        <dbReference type="RefSeq" id="XP_023004617.1"/>
    </source>
</evidence>
<dbReference type="FunFam" id="3.30.40.10:FF:000226">
    <property type="entry name" value="E3 ubiquitin ligase BIG BROTHER"/>
    <property type="match status" value="1"/>
</dbReference>
<gene>
    <name evidence="4" type="primary">LOC111497860</name>
</gene>
<dbReference type="InterPro" id="IPR033276">
    <property type="entry name" value="BB"/>
</dbReference>
<evidence type="ECO:0000313" key="3">
    <source>
        <dbReference type="Proteomes" id="UP000504608"/>
    </source>
</evidence>
<dbReference type="Pfam" id="PF13639">
    <property type="entry name" value="zf-RING_2"/>
    <property type="match status" value="1"/>
</dbReference>
<dbReference type="Proteomes" id="UP000504608">
    <property type="component" value="Unplaced"/>
</dbReference>
<dbReference type="GO" id="GO:0016567">
    <property type="term" value="P:protein ubiquitination"/>
    <property type="evidence" value="ECO:0007669"/>
    <property type="project" value="InterPro"/>
</dbReference>
<dbReference type="SMART" id="SM00184">
    <property type="entry name" value="RING"/>
    <property type="match status" value="1"/>
</dbReference>
<feature type="domain" description="RING-type" evidence="2">
    <location>
        <begin position="247"/>
        <end position="288"/>
    </location>
</feature>
<dbReference type="Gene3D" id="3.30.40.10">
    <property type="entry name" value="Zinc/RING finger domain, C3HC4 (zinc finger)"/>
    <property type="match status" value="1"/>
</dbReference>
<dbReference type="RefSeq" id="XP_023004617.1">
    <property type="nucleotide sequence ID" value="XM_023148849.1"/>
</dbReference>
<dbReference type="PROSITE" id="PS50089">
    <property type="entry name" value="ZF_RING_2"/>
    <property type="match status" value="1"/>
</dbReference>
<dbReference type="SUPFAM" id="SSF57850">
    <property type="entry name" value="RING/U-box"/>
    <property type="match status" value="1"/>
</dbReference>
<dbReference type="InterPro" id="IPR001841">
    <property type="entry name" value="Znf_RING"/>
</dbReference>
<dbReference type="GO" id="GO:0046621">
    <property type="term" value="P:negative regulation of organ growth"/>
    <property type="evidence" value="ECO:0007669"/>
    <property type="project" value="InterPro"/>
</dbReference>
<keyword evidence="3" id="KW-1185">Reference proteome</keyword>
<dbReference type="PANTHER" id="PTHR46400">
    <property type="entry name" value="RING/U-BOX SUPERFAMILY PROTEIN"/>
    <property type="match status" value="1"/>
</dbReference>
<keyword evidence="1" id="KW-0863">Zinc-finger</keyword>
<dbReference type="PANTHER" id="PTHR46400:SF5">
    <property type="entry name" value="RING-TYPE DOMAIN-CONTAINING PROTEIN"/>
    <property type="match status" value="1"/>
</dbReference>
<sequence>MWIIAKKTNSRTNQETHCKPISSFPFIFISLSPKTLLQITGSSERNTKNKMNEDRQMELHYLDGGGFPYTVTESFMDFFEGLHQHQVPAYANAVPLLDQGNAYWSMNMQCYKFGVSDHGNTYYDPLEESRHLPPSVDVGEREWEYSSTVNVDVPEPTYAPSVEEDVVDTHSMPEECDISHQEETSTSQAIWQDEIDPDHMTYEELLDLGESVGTESRGLSEEQISLLPTARCKLTSFFSRKKPDERCVICQMRYKRGEKQIKLPCKHFYHNKCITKWLTINKICPICNIEVFGDESTDASGGQ</sequence>
<dbReference type="GO" id="GO:0031624">
    <property type="term" value="F:ubiquitin conjugating enzyme binding"/>
    <property type="evidence" value="ECO:0007669"/>
    <property type="project" value="TreeGrafter"/>
</dbReference>